<dbReference type="AlphaFoldDB" id="A0A6S6WCI5"/>
<dbReference type="Proteomes" id="UP000472372">
    <property type="component" value="Chromosome 9"/>
</dbReference>
<reference evidence="1" key="1">
    <citation type="submission" date="2021-02" db="EMBL/GenBank/DDBJ databases">
        <authorList>
            <person name="Syme A R."/>
            <person name="Syme A R."/>
            <person name="Moolhuijzen P."/>
        </authorList>
    </citation>
    <scope>NUCLEOTIDE SEQUENCE</scope>
    <source>
        <strain evidence="1">W1-1</strain>
    </source>
</reference>
<proteinExistence type="predicted"/>
<evidence type="ECO:0000313" key="1">
    <source>
        <dbReference type="EMBL" id="CAE7205097.1"/>
    </source>
</evidence>
<accession>A0A6S6WCI5</accession>
<organism evidence="1 2">
    <name type="scientific">Pyrenophora teres f. teres</name>
    <dbReference type="NCBI Taxonomy" id="97479"/>
    <lineage>
        <taxon>Eukaryota</taxon>
        <taxon>Fungi</taxon>
        <taxon>Dikarya</taxon>
        <taxon>Ascomycota</taxon>
        <taxon>Pezizomycotina</taxon>
        <taxon>Dothideomycetes</taxon>
        <taxon>Pleosporomycetidae</taxon>
        <taxon>Pleosporales</taxon>
        <taxon>Pleosporineae</taxon>
        <taxon>Pleosporaceae</taxon>
        <taxon>Pyrenophora</taxon>
    </lineage>
</organism>
<sequence length="177" mass="19466">MVSLITLALFASSAIAGPVARRQVPEPIYPNWTWQVEHWEAGCGRRGCYYLFNVTVPSVEGKIDGVKAYCQGYEQGYENSFTVPSTYTECKTLEGLDHTVAARLSLRENAGSDYPQRIQVSFQKAPSNDLPGTNYTALHEAKYNQFVSRPLNFTMVPTTALVVTGVAPPPDTPVSSQ</sequence>
<dbReference type="EMBL" id="HG992985">
    <property type="protein sequence ID" value="CAE7205097.1"/>
    <property type="molecule type" value="Genomic_DNA"/>
</dbReference>
<gene>
    <name evidence="1" type="ORF">PTTW11_09233</name>
</gene>
<evidence type="ECO:0000313" key="2">
    <source>
        <dbReference type="Proteomes" id="UP000472372"/>
    </source>
</evidence>
<name>A0A6S6WCI5_9PLEO</name>
<protein>
    <submittedName>
        <fullName evidence="1">Uncharacterized protein</fullName>
    </submittedName>
</protein>